<dbReference type="GO" id="GO:0006352">
    <property type="term" value="P:DNA-templated transcription initiation"/>
    <property type="evidence" value="ECO:0007669"/>
    <property type="project" value="InterPro"/>
</dbReference>
<evidence type="ECO:0000313" key="2">
    <source>
        <dbReference type="Proteomes" id="UP000178199"/>
    </source>
</evidence>
<proteinExistence type="predicted"/>
<protein>
    <recommendedName>
        <fullName evidence="3">DNA-directed RNA polymerase subunit F</fullName>
    </recommendedName>
</protein>
<dbReference type="Proteomes" id="UP000178199">
    <property type="component" value="Unassembled WGS sequence"/>
</dbReference>
<reference evidence="1 2" key="1">
    <citation type="journal article" date="2016" name="Nat. Commun.">
        <title>Thousands of microbial genomes shed light on interconnected biogeochemical processes in an aquifer system.</title>
        <authorList>
            <person name="Anantharaman K."/>
            <person name="Brown C.T."/>
            <person name="Hug L.A."/>
            <person name="Sharon I."/>
            <person name="Castelle C.J."/>
            <person name="Probst A.J."/>
            <person name="Thomas B.C."/>
            <person name="Singh A."/>
            <person name="Wilkins M.J."/>
            <person name="Karaoz U."/>
            <person name="Brodie E.L."/>
            <person name="Williams K.H."/>
            <person name="Hubbard S.S."/>
            <person name="Banfield J.F."/>
        </authorList>
    </citation>
    <scope>NUCLEOTIDE SEQUENCE [LARGE SCALE GENOMIC DNA]</scope>
</reference>
<dbReference type="AlphaFoldDB" id="A0A1G2Q331"/>
<sequence>MNEKLEQIKKRDKELDARANKTDEYLKRFVDAKKGTELTKKLEGLDIPRLRDRHVKKILDIMPKDMDSLKMIFSGENLTLKQEDLDKIISVIK</sequence>
<dbReference type="InterPro" id="IPR044876">
    <property type="entry name" value="HRDC_dom_sf"/>
</dbReference>
<dbReference type="Gene3D" id="1.10.150.80">
    <property type="entry name" value="HRDC domain"/>
    <property type="match status" value="1"/>
</dbReference>
<dbReference type="EMBL" id="MHTD01000048">
    <property type="protein sequence ID" value="OHA54980.1"/>
    <property type="molecule type" value="Genomic_DNA"/>
</dbReference>
<dbReference type="GO" id="GO:0000166">
    <property type="term" value="F:nucleotide binding"/>
    <property type="evidence" value="ECO:0007669"/>
    <property type="project" value="InterPro"/>
</dbReference>
<dbReference type="GO" id="GO:0030880">
    <property type="term" value="C:RNA polymerase complex"/>
    <property type="evidence" value="ECO:0007669"/>
    <property type="project" value="InterPro"/>
</dbReference>
<organism evidence="1 2">
    <name type="scientific">Candidatus Veblenbacteria bacterium RIFOXYC1_FULL_42_9</name>
    <dbReference type="NCBI Taxonomy" id="1802427"/>
    <lineage>
        <taxon>Bacteria</taxon>
        <taxon>Candidatus Vebleniibacteriota</taxon>
    </lineage>
</organism>
<gene>
    <name evidence="1" type="ORF">A2429_01335</name>
</gene>
<dbReference type="InterPro" id="IPR005574">
    <property type="entry name" value="Rpb4/RPC9"/>
</dbReference>
<comment type="caution">
    <text evidence="1">The sequence shown here is derived from an EMBL/GenBank/DDBJ whole genome shotgun (WGS) entry which is preliminary data.</text>
</comment>
<evidence type="ECO:0000313" key="1">
    <source>
        <dbReference type="EMBL" id="OHA54980.1"/>
    </source>
</evidence>
<accession>A0A1G2Q331</accession>
<dbReference type="SUPFAM" id="SSF47819">
    <property type="entry name" value="HRDC-like"/>
    <property type="match status" value="1"/>
</dbReference>
<evidence type="ECO:0008006" key="3">
    <source>
        <dbReference type="Google" id="ProtNLM"/>
    </source>
</evidence>
<dbReference type="Pfam" id="PF03874">
    <property type="entry name" value="RNA_pol_Rpb4"/>
    <property type="match status" value="1"/>
</dbReference>
<dbReference type="InterPro" id="IPR010997">
    <property type="entry name" value="HRDC-like_sf"/>
</dbReference>
<name>A0A1G2Q331_9BACT</name>